<proteinExistence type="inferred from homology"/>
<dbReference type="EC" id="2.1.1.177" evidence="5"/>
<keyword evidence="1 5" id="KW-0489">Methyltransferase</keyword>
<dbReference type="InterPro" id="IPR029028">
    <property type="entry name" value="Alpha/beta_knot_MTases"/>
</dbReference>
<dbReference type="InterPro" id="IPR003742">
    <property type="entry name" value="RlmH-like"/>
</dbReference>
<name>A0A3B0ZYU5_9ZZZZ</name>
<evidence type="ECO:0000313" key="5">
    <source>
        <dbReference type="EMBL" id="VAW96941.1"/>
    </source>
</evidence>
<keyword evidence="3" id="KW-0949">S-adenosyl-L-methionine</keyword>
<organism evidence="5">
    <name type="scientific">hydrothermal vent metagenome</name>
    <dbReference type="NCBI Taxonomy" id="652676"/>
    <lineage>
        <taxon>unclassified sequences</taxon>
        <taxon>metagenomes</taxon>
        <taxon>ecological metagenomes</taxon>
    </lineage>
</organism>
<dbReference type="SUPFAM" id="SSF75217">
    <property type="entry name" value="alpha/beta knot"/>
    <property type="match status" value="1"/>
</dbReference>
<dbReference type="Gene3D" id="3.40.1280.10">
    <property type="match status" value="1"/>
</dbReference>
<evidence type="ECO:0000256" key="3">
    <source>
        <dbReference type="ARBA" id="ARBA00022691"/>
    </source>
</evidence>
<keyword evidence="2 5" id="KW-0808">Transferase</keyword>
<dbReference type="AlphaFoldDB" id="A0A3B0ZYU5"/>
<evidence type="ECO:0000256" key="1">
    <source>
        <dbReference type="ARBA" id="ARBA00022603"/>
    </source>
</evidence>
<protein>
    <submittedName>
        <fullName evidence="5">23S rRNA (Pseudouridine(1915)-N(3))-methyltransferase</fullName>
        <ecNumber evidence="5">2.1.1.177</ecNumber>
    </submittedName>
</protein>
<accession>A0A3B0ZYU5</accession>
<dbReference type="EMBL" id="UOFT01000054">
    <property type="protein sequence ID" value="VAW96941.1"/>
    <property type="molecule type" value="Genomic_DNA"/>
</dbReference>
<reference evidence="5" key="1">
    <citation type="submission" date="2018-06" db="EMBL/GenBank/DDBJ databases">
        <authorList>
            <person name="Zhirakovskaya E."/>
        </authorList>
    </citation>
    <scope>NUCLEOTIDE SEQUENCE</scope>
</reference>
<dbReference type="NCBIfam" id="TIGR00246">
    <property type="entry name" value="tRNA_RlmH_YbeA"/>
    <property type="match status" value="1"/>
</dbReference>
<dbReference type="InterPro" id="IPR029026">
    <property type="entry name" value="tRNA_m1G_MTases_N"/>
</dbReference>
<dbReference type="Pfam" id="PF02590">
    <property type="entry name" value="SPOUT_MTase"/>
    <property type="match status" value="1"/>
</dbReference>
<gene>
    <name evidence="5" type="ORF">MNBD_GAMMA23-1371</name>
</gene>
<dbReference type="PIRSF" id="PIRSF004505">
    <property type="entry name" value="MT_bac"/>
    <property type="match status" value="1"/>
</dbReference>
<dbReference type="CDD" id="cd18081">
    <property type="entry name" value="RlmH-like"/>
    <property type="match status" value="1"/>
</dbReference>
<dbReference type="GO" id="GO:0006364">
    <property type="term" value="P:rRNA processing"/>
    <property type="evidence" value="ECO:0007669"/>
    <property type="project" value="InterPro"/>
</dbReference>
<dbReference type="GO" id="GO:0008168">
    <property type="term" value="F:methyltransferase activity"/>
    <property type="evidence" value="ECO:0007669"/>
    <property type="project" value="UniProtKB-KW"/>
</dbReference>
<evidence type="ECO:0000256" key="2">
    <source>
        <dbReference type="ARBA" id="ARBA00022679"/>
    </source>
</evidence>
<dbReference type="PANTHER" id="PTHR33603">
    <property type="entry name" value="METHYLTRANSFERASE"/>
    <property type="match status" value="1"/>
</dbReference>
<evidence type="ECO:0000256" key="4">
    <source>
        <dbReference type="ARBA" id="ARBA00038303"/>
    </source>
</evidence>
<sequence>MPSWVAQGVDEYVRRMPKECQVKFVELPLGQRAKSKNIKQAMQQEEKSILAAIPSNTQVIALEITGRNWSTDVLANKMRDWMQSGKDVALLVGGPDGMTQACLDKAQEKWSLSNLTLPHPLVRIVLAEQLYRALMVIKNHPYHK</sequence>
<comment type="similarity">
    <text evidence="4">Belongs to the RNA methyltransferase RlmH family.</text>
</comment>
<dbReference type="GO" id="GO:0032259">
    <property type="term" value="P:methylation"/>
    <property type="evidence" value="ECO:0007669"/>
    <property type="project" value="UniProtKB-KW"/>
</dbReference>
<dbReference type="NCBIfam" id="NF000986">
    <property type="entry name" value="PRK00103.1-4"/>
    <property type="match status" value="1"/>
</dbReference>
<dbReference type="PANTHER" id="PTHR33603:SF1">
    <property type="entry name" value="RIBOSOMAL RNA LARGE SUBUNIT METHYLTRANSFERASE H"/>
    <property type="match status" value="1"/>
</dbReference>
<dbReference type="HAMAP" id="MF_00658">
    <property type="entry name" value="23SrRNA_methyltr_H"/>
    <property type="match status" value="1"/>
</dbReference>